<keyword evidence="1" id="KW-0812">Transmembrane</keyword>
<protein>
    <submittedName>
        <fullName evidence="2">Uncharacterized protein</fullName>
    </submittedName>
</protein>
<gene>
    <name evidence="2" type="ORF">EHRUM2_04200</name>
    <name evidence="3" type="ORF">EHRUM3_05140</name>
</gene>
<dbReference type="EMBL" id="BDDL01000051">
    <property type="protein sequence ID" value="GAT77206.1"/>
    <property type="molecule type" value="Genomic_DNA"/>
</dbReference>
<evidence type="ECO:0000256" key="1">
    <source>
        <dbReference type="SAM" id="Phobius"/>
    </source>
</evidence>
<proteinExistence type="predicted"/>
<reference evidence="4 5" key="2">
    <citation type="submission" date="2016-05" db="EMBL/GenBank/DDBJ databases">
        <title>Draft genome sequences of four strains of Ehrlichia ruminantium, a tick-borne pathogen of ruminants, isolated from Zimbabwe, The Gambia and Ghana.</title>
        <authorList>
            <person name="Nakao R."/>
            <person name="Jongejan F."/>
            <person name="Sugimoto C."/>
        </authorList>
    </citation>
    <scope>NUCLEOTIDE SEQUENCE [LARGE SCALE GENOMIC DNA]</scope>
    <source>
        <strain evidence="4">Kerr Seringe</strain>
        <strain evidence="5">Pokoase 417</strain>
    </source>
</reference>
<keyword evidence="1" id="KW-1133">Transmembrane helix</keyword>
<reference evidence="2" key="1">
    <citation type="journal article" date="2016" name="Genome Announc.">
        <title>Draft Genome Sequences of Three Strains of Ehrlichia ruminantium, a Tick-Borne Pathogen of Ruminants, Isolated from Zimbabwe, The Gambia, and Ghana.</title>
        <authorList>
            <person name="Nakao R."/>
            <person name="Jongejan F."/>
            <person name="Sugimoto C."/>
        </authorList>
    </citation>
    <scope>NUCLEOTIDE SEQUENCE</scope>
    <source>
        <strain evidence="2">Kerr Seringe</strain>
        <strain evidence="3">Pokoase 417</strain>
    </source>
</reference>
<dbReference type="Proteomes" id="UP000092731">
    <property type="component" value="Unassembled WGS sequence"/>
</dbReference>
<keyword evidence="1" id="KW-0472">Membrane</keyword>
<evidence type="ECO:0000313" key="2">
    <source>
        <dbReference type="EMBL" id="GAT77206.1"/>
    </source>
</evidence>
<organism evidence="2 4">
    <name type="scientific">Ehrlichia ruminantium</name>
    <name type="common">heartwater rickettsia</name>
    <name type="synonym">Cowdria ruminantium</name>
    <dbReference type="NCBI Taxonomy" id="779"/>
    <lineage>
        <taxon>Bacteria</taxon>
        <taxon>Pseudomonadati</taxon>
        <taxon>Pseudomonadota</taxon>
        <taxon>Alphaproteobacteria</taxon>
        <taxon>Rickettsiales</taxon>
        <taxon>Anaplasmataceae</taxon>
        <taxon>Ehrlichia</taxon>
    </lineage>
</organism>
<dbReference type="Proteomes" id="UP000092677">
    <property type="component" value="Unassembled WGS sequence"/>
</dbReference>
<evidence type="ECO:0000313" key="4">
    <source>
        <dbReference type="Proteomes" id="UP000092677"/>
    </source>
</evidence>
<evidence type="ECO:0000313" key="5">
    <source>
        <dbReference type="Proteomes" id="UP000092731"/>
    </source>
</evidence>
<comment type="caution">
    <text evidence="2">The sequence shown here is derived from an EMBL/GenBank/DDBJ whole genome shotgun (WGS) entry which is preliminary data.</text>
</comment>
<feature type="transmembrane region" description="Helical" evidence="1">
    <location>
        <begin position="24"/>
        <end position="46"/>
    </location>
</feature>
<accession>A0A170RTV0</accession>
<name>A0A170RTV0_EHRRU</name>
<evidence type="ECO:0000313" key="3">
    <source>
        <dbReference type="EMBL" id="GAT78297.1"/>
    </source>
</evidence>
<dbReference type="EMBL" id="BDDM01000170">
    <property type="protein sequence ID" value="GAT78297.1"/>
    <property type="molecule type" value="Genomic_DNA"/>
</dbReference>
<sequence>MFCVIKYYVKMISNFSYVENVECLFVILFNVYLINKVLILYILFFAKFYYMIDLSYVLNEIYNIADLSLELISL</sequence>
<dbReference type="AlphaFoldDB" id="A0A170RTV0"/>